<dbReference type="AlphaFoldDB" id="A0A0K0E5H7"/>
<dbReference type="WBParaSite" id="SSTP_0000476200.1">
    <property type="protein sequence ID" value="SSTP_0000476200.1"/>
    <property type="gene ID" value="SSTP_0000476200"/>
</dbReference>
<reference evidence="1" key="1">
    <citation type="submission" date="2015-08" db="UniProtKB">
        <authorList>
            <consortium name="WormBaseParasite"/>
        </authorList>
    </citation>
    <scope>IDENTIFICATION</scope>
</reference>
<accession>A0A0K0E5H7</accession>
<evidence type="ECO:0000313" key="1">
    <source>
        <dbReference type="WBParaSite" id="SSTP_0000476200.1"/>
    </source>
</evidence>
<name>A0A0K0E5H7_STRER</name>
<sequence length="86" mass="9918">MVDVPTTSDDSKYLTADEKLEAQLSDQIEPYLFASLFQSHVLPVRLKILYDTVLDKLSFKKKLALLKTFGWTLEDYERGYIKEVAS</sequence>
<protein>
    <submittedName>
        <fullName evidence="1">Replication initiation protein</fullName>
    </submittedName>
</protein>
<proteinExistence type="predicted"/>
<organism evidence="1">
    <name type="scientific">Strongyloides stercoralis</name>
    <name type="common">Threadworm</name>
    <dbReference type="NCBI Taxonomy" id="6248"/>
    <lineage>
        <taxon>Eukaryota</taxon>
        <taxon>Metazoa</taxon>
        <taxon>Ecdysozoa</taxon>
        <taxon>Nematoda</taxon>
        <taxon>Chromadorea</taxon>
        <taxon>Rhabditida</taxon>
        <taxon>Tylenchina</taxon>
        <taxon>Panagrolaimomorpha</taxon>
        <taxon>Strongyloidoidea</taxon>
        <taxon>Strongyloididae</taxon>
        <taxon>Strongyloides</taxon>
    </lineage>
</organism>